<comment type="caution">
    <text evidence="1">The sequence shown here is derived from an EMBL/GenBank/DDBJ whole genome shotgun (WGS) entry which is preliminary data.</text>
</comment>
<accession>A0ABP9SV21</accession>
<gene>
    <name evidence="1" type="ORF">GCM10023323_02250</name>
</gene>
<keyword evidence="2" id="KW-1185">Reference proteome</keyword>
<dbReference type="EMBL" id="BAABJR010000001">
    <property type="protein sequence ID" value="GAA5203434.1"/>
    <property type="molecule type" value="Genomic_DNA"/>
</dbReference>
<dbReference type="Proteomes" id="UP001499878">
    <property type="component" value="Unassembled WGS sequence"/>
</dbReference>
<organism evidence="1 2">
    <name type="scientific">Streptomyces thinghirensis</name>
    <dbReference type="NCBI Taxonomy" id="551547"/>
    <lineage>
        <taxon>Bacteria</taxon>
        <taxon>Bacillati</taxon>
        <taxon>Actinomycetota</taxon>
        <taxon>Actinomycetes</taxon>
        <taxon>Kitasatosporales</taxon>
        <taxon>Streptomycetaceae</taxon>
        <taxon>Streptomyces</taxon>
    </lineage>
</organism>
<protein>
    <submittedName>
        <fullName evidence="1">Uncharacterized protein</fullName>
    </submittedName>
</protein>
<sequence length="76" mass="7955">MATAGPLSSPMARAWGAAAADMPITEAAAAAATIAFLSTSRSFRRSDALSYGLINPVRSDWLRAFTRLARTGSLNP</sequence>
<proteinExistence type="predicted"/>
<name>A0ABP9SV21_9ACTN</name>
<reference evidence="2" key="1">
    <citation type="journal article" date="2019" name="Int. J. Syst. Evol. Microbiol.">
        <title>The Global Catalogue of Microorganisms (GCM) 10K type strain sequencing project: providing services to taxonomists for standard genome sequencing and annotation.</title>
        <authorList>
            <consortium name="The Broad Institute Genomics Platform"/>
            <consortium name="The Broad Institute Genome Sequencing Center for Infectious Disease"/>
            <person name="Wu L."/>
            <person name="Ma J."/>
        </authorList>
    </citation>
    <scope>NUCLEOTIDE SEQUENCE [LARGE SCALE GENOMIC DNA]</scope>
    <source>
        <strain evidence="2">JCM 18306</strain>
    </source>
</reference>
<evidence type="ECO:0000313" key="1">
    <source>
        <dbReference type="EMBL" id="GAA5203434.1"/>
    </source>
</evidence>
<evidence type="ECO:0000313" key="2">
    <source>
        <dbReference type="Proteomes" id="UP001499878"/>
    </source>
</evidence>